<reference evidence="1 2" key="1">
    <citation type="submission" date="2023-07" db="EMBL/GenBank/DDBJ databases">
        <title>Sorghum-associated microbial communities from plants grown in Nebraska, USA.</title>
        <authorList>
            <person name="Schachtman D."/>
        </authorList>
    </citation>
    <scope>NUCLEOTIDE SEQUENCE [LARGE SCALE GENOMIC DNA]</scope>
    <source>
        <strain evidence="1 2">CC258</strain>
    </source>
</reference>
<organism evidence="1 2">
    <name type="scientific">Paenibacillus qinlingensis</name>
    <dbReference type="NCBI Taxonomy" id="1837343"/>
    <lineage>
        <taxon>Bacteria</taxon>
        <taxon>Bacillati</taxon>
        <taxon>Bacillota</taxon>
        <taxon>Bacilli</taxon>
        <taxon>Bacillales</taxon>
        <taxon>Paenibacillaceae</taxon>
        <taxon>Paenibacillus</taxon>
    </lineage>
</organism>
<comment type="caution">
    <text evidence="1">The sequence shown here is derived from an EMBL/GenBank/DDBJ whole genome shotgun (WGS) entry which is preliminary data.</text>
</comment>
<gene>
    <name evidence="1" type="ORF">J2736_006744</name>
</gene>
<protein>
    <submittedName>
        <fullName evidence="1">Uncharacterized protein</fullName>
    </submittedName>
</protein>
<dbReference type="EMBL" id="JAVDSB010000030">
    <property type="protein sequence ID" value="MDR6555482.1"/>
    <property type="molecule type" value="Genomic_DNA"/>
</dbReference>
<evidence type="ECO:0000313" key="2">
    <source>
        <dbReference type="Proteomes" id="UP001267290"/>
    </source>
</evidence>
<keyword evidence="2" id="KW-1185">Reference proteome</keyword>
<sequence length="55" mass="6777">MTLYDVNFIKHFYRTEPDEELHNKLVFTESKWEREAIELELKRRCEENGNSNEML</sequence>
<accession>A0ABU1P8F8</accession>
<proteinExistence type="predicted"/>
<dbReference type="Proteomes" id="UP001267290">
    <property type="component" value="Unassembled WGS sequence"/>
</dbReference>
<evidence type="ECO:0000313" key="1">
    <source>
        <dbReference type="EMBL" id="MDR6555482.1"/>
    </source>
</evidence>
<name>A0ABU1P8F8_9BACL</name>